<sequence>MVILSEVGEASSSSSSPTYDHKYDVFLSFRGIDTRLNFTNHLHKALVDANLATFLDDEEIQTGEFLKPELENAIKASRASVIVLSQNYASSTWCLEELVLILEQKRDSNQIVIPVFYHVEPADVRKQQGSFGEAMAKHKVNMEVKTNLEEKNRLGKKMEIWKNALKQVSNLKGKDAKGRVEYVLSKGSTRVVT</sequence>
<feature type="domain" description="TIR" evidence="2">
    <location>
        <begin position="21"/>
        <end position="168"/>
    </location>
</feature>
<proteinExistence type="predicted"/>
<dbReference type="GO" id="GO:0007165">
    <property type="term" value="P:signal transduction"/>
    <property type="evidence" value="ECO:0007669"/>
    <property type="project" value="InterPro"/>
</dbReference>
<keyword evidence="4" id="KW-1185">Reference proteome</keyword>
<dbReference type="PROSITE" id="PS50104">
    <property type="entry name" value="TIR"/>
    <property type="match status" value="1"/>
</dbReference>
<accession>A0AAP0GPN8</accession>
<dbReference type="SUPFAM" id="SSF52200">
    <property type="entry name" value="Toll/Interleukin receptor TIR domain"/>
    <property type="match status" value="1"/>
</dbReference>
<dbReference type="Pfam" id="PF01582">
    <property type="entry name" value="TIR"/>
    <property type="match status" value="1"/>
</dbReference>
<name>A0AAP0GPN8_9ASTR</name>
<evidence type="ECO:0000259" key="2">
    <source>
        <dbReference type="PROSITE" id="PS50104"/>
    </source>
</evidence>
<dbReference type="Gene3D" id="3.40.50.10140">
    <property type="entry name" value="Toll/interleukin-1 receptor homology (TIR) domain"/>
    <property type="match status" value="1"/>
</dbReference>
<gene>
    <name evidence="3" type="ORF">SSX86_023159</name>
</gene>
<comment type="caution">
    <text evidence="3">The sequence shown here is derived from an EMBL/GenBank/DDBJ whole genome shotgun (WGS) entry which is preliminary data.</text>
</comment>
<protein>
    <recommendedName>
        <fullName evidence="2">TIR domain-containing protein</fullName>
    </recommendedName>
</protein>
<evidence type="ECO:0000313" key="4">
    <source>
        <dbReference type="Proteomes" id="UP001408789"/>
    </source>
</evidence>
<dbReference type="EMBL" id="JBCNJP010000023">
    <property type="protein sequence ID" value="KAK9058318.1"/>
    <property type="molecule type" value="Genomic_DNA"/>
</dbReference>
<dbReference type="PANTHER" id="PTHR32009">
    <property type="entry name" value="TMV RESISTANCE PROTEIN N-LIKE"/>
    <property type="match status" value="1"/>
</dbReference>
<organism evidence="3 4">
    <name type="scientific">Deinandra increscens subsp. villosa</name>
    <dbReference type="NCBI Taxonomy" id="3103831"/>
    <lineage>
        <taxon>Eukaryota</taxon>
        <taxon>Viridiplantae</taxon>
        <taxon>Streptophyta</taxon>
        <taxon>Embryophyta</taxon>
        <taxon>Tracheophyta</taxon>
        <taxon>Spermatophyta</taxon>
        <taxon>Magnoliopsida</taxon>
        <taxon>eudicotyledons</taxon>
        <taxon>Gunneridae</taxon>
        <taxon>Pentapetalae</taxon>
        <taxon>asterids</taxon>
        <taxon>campanulids</taxon>
        <taxon>Asterales</taxon>
        <taxon>Asteraceae</taxon>
        <taxon>Asteroideae</taxon>
        <taxon>Heliantheae alliance</taxon>
        <taxon>Madieae</taxon>
        <taxon>Madiinae</taxon>
        <taxon>Deinandra</taxon>
    </lineage>
</organism>
<dbReference type="PANTHER" id="PTHR32009:SF133">
    <property type="entry name" value="TIR DOMAIN-CONTAINING PROTEIN"/>
    <property type="match status" value="1"/>
</dbReference>
<dbReference type="AlphaFoldDB" id="A0AAP0GPN8"/>
<dbReference type="InterPro" id="IPR000157">
    <property type="entry name" value="TIR_dom"/>
</dbReference>
<reference evidence="3 4" key="1">
    <citation type="submission" date="2024-04" db="EMBL/GenBank/DDBJ databases">
        <title>The reference genome of an endangered Asteraceae, Deinandra increscens subsp. villosa, native to the Central Coast of California.</title>
        <authorList>
            <person name="Guilliams M."/>
            <person name="Hasenstab-Lehman K."/>
            <person name="Meyer R."/>
            <person name="Mcevoy S."/>
        </authorList>
    </citation>
    <scope>NUCLEOTIDE SEQUENCE [LARGE SCALE GENOMIC DNA]</scope>
    <source>
        <tissue evidence="3">Leaf</tissue>
    </source>
</reference>
<dbReference type="Proteomes" id="UP001408789">
    <property type="component" value="Unassembled WGS sequence"/>
</dbReference>
<evidence type="ECO:0000313" key="3">
    <source>
        <dbReference type="EMBL" id="KAK9058318.1"/>
    </source>
</evidence>
<dbReference type="InterPro" id="IPR035897">
    <property type="entry name" value="Toll_tir_struct_dom_sf"/>
</dbReference>
<evidence type="ECO:0000256" key="1">
    <source>
        <dbReference type="ARBA" id="ARBA00023027"/>
    </source>
</evidence>
<dbReference type="SMART" id="SM00255">
    <property type="entry name" value="TIR"/>
    <property type="match status" value="1"/>
</dbReference>
<dbReference type="FunFam" id="3.40.50.10140:FF:000007">
    <property type="entry name" value="Disease resistance protein (TIR-NBS-LRR class)"/>
    <property type="match status" value="1"/>
</dbReference>
<keyword evidence="1" id="KW-0520">NAD</keyword>